<gene>
    <name evidence="1" type="ORF">H8S64_16405</name>
</gene>
<accession>A0ABR7D5B6</accession>
<name>A0ABR7D5B6_9BACT</name>
<dbReference type="Proteomes" id="UP000646484">
    <property type="component" value="Unassembled WGS sequence"/>
</dbReference>
<sequence>MWRGDGKTVFSLDPARGTCVHLYSFFEREDNSKFSENDYFTCEITPYLPLRTLVLHVFLRENIPTLSKRRLE</sequence>
<comment type="caution">
    <text evidence="1">The sequence shown here is derived from an EMBL/GenBank/DDBJ whole genome shotgun (WGS) entry which is preliminary data.</text>
</comment>
<evidence type="ECO:0000313" key="2">
    <source>
        <dbReference type="Proteomes" id="UP000646484"/>
    </source>
</evidence>
<proteinExistence type="predicted"/>
<protein>
    <submittedName>
        <fullName evidence="1">Uncharacterized protein</fullName>
    </submittedName>
</protein>
<dbReference type="EMBL" id="JACOOH010000007">
    <property type="protein sequence ID" value="MBC5622675.1"/>
    <property type="molecule type" value="Genomic_DNA"/>
</dbReference>
<evidence type="ECO:0000313" key="1">
    <source>
        <dbReference type="EMBL" id="MBC5622675.1"/>
    </source>
</evidence>
<keyword evidence="2" id="KW-1185">Reference proteome</keyword>
<organism evidence="1 2">
    <name type="scientific">Butyricimonas hominis</name>
    <dbReference type="NCBI Taxonomy" id="2763032"/>
    <lineage>
        <taxon>Bacteria</taxon>
        <taxon>Pseudomonadati</taxon>
        <taxon>Bacteroidota</taxon>
        <taxon>Bacteroidia</taxon>
        <taxon>Bacteroidales</taxon>
        <taxon>Odoribacteraceae</taxon>
        <taxon>Butyricimonas</taxon>
    </lineage>
</organism>
<reference evidence="1 2" key="1">
    <citation type="submission" date="2020-08" db="EMBL/GenBank/DDBJ databases">
        <title>Genome public.</title>
        <authorList>
            <person name="Liu C."/>
            <person name="Sun Q."/>
        </authorList>
    </citation>
    <scope>NUCLEOTIDE SEQUENCE [LARGE SCALE GENOMIC DNA]</scope>
    <source>
        <strain evidence="1 2">NSJ-56</strain>
    </source>
</reference>
<dbReference type="RefSeq" id="WP_186977482.1">
    <property type="nucleotide sequence ID" value="NZ_JACOOH010000007.1"/>
</dbReference>